<dbReference type="SUPFAM" id="SSF109604">
    <property type="entry name" value="HD-domain/PDEase-like"/>
    <property type="match status" value="1"/>
</dbReference>
<proteinExistence type="predicted"/>
<dbReference type="RefSeq" id="WP_013334510.1">
    <property type="nucleotide sequence ID" value="NC_014533.1"/>
</dbReference>
<accession>E0ULD0</accession>
<dbReference type="GO" id="GO:0008893">
    <property type="term" value="F:guanosine-3',5'-bis(diphosphate) 3'-diphosphatase activity"/>
    <property type="evidence" value="ECO:0007669"/>
    <property type="project" value="TreeGrafter"/>
</dbReference>
<evidence type="ECO:0000313" key="2">
    <source>
        <dbReference type="EMBL" id="ADN17760.1"/>
    </source>
</evidence>
<dbReference type="EMBL" id="CP002199">
    <property type="protein sequence ID" value="ADN17760.1"/>
    <property type="molecule type" value="Genomic_DNA"/>
</dbReference>
<evidence type="ECO:0000259" key="1">
    <source>
        <dbReference type="SMART" id="SM00471"/>
    </source>
</evidence>
<dbReference type="Pfam" id="PF13328">
    <property type="entry name" value="HD_4"/>
    <property type="match status" value="1"/>
</dbReference>
<evidence type="ECO:0000313" key="3">
    <source>
        <dbReference type="Proteomes" id="UP000008206"/>
    </source>
</evidence>
<dbReference type="PANTHER" id="PTHR46246:SF1">
    <property type="entry name" value="GUANOSINE-3',5'-BIS(DIPHOSPHATE) 3'-PYROPHOSPHOHYDROLASE MESH1"/>
    <property type="match status" value="1"/>
</dbReference>
<keyword evidence="2" id="KW-0378">Hydrolase</keyword>
<dbReference type="SMART" id="SM00471">
    <property type="entry name" value="HDc"/>
    <property type="match status" value="1"/>
</dbReference>
<gene>
    <name evidence="2" type="ordered locus">Cyan7822_5906</name>
</gene>
<dbReference type="Gene3D" id="1.10.3210.10">
    <property type="entry name" value="Hypothetical protein af1432"/>
    <property type="match status" value="1"/>
</dbReference>
<dbReference type="HOGENOM" id="CLU_084517_2_1_3"/>
<organism evidence="2 3">
    <name type="scientific">Gloeothece verrucosa (strain PCC 7822)</name>
    <name type="common">Cyanothece sp. (strain PCC 7822)</name>
    <dbReference type="NCBI Taxonomy" id="497965"/>
    <lineage>
        <taxon>Bacteria</taxon>
        <taxon>Bacillati</taxon>
        <taxon>Cyanobacteriota</taxon>
        <taxon>Cyanophyceae</taxon>
        <taxon>Oscillatoriophycideae</taxon>
        <taxon>Chroococcales</taxon>
        <taxon>Aphanothecaceae</taxon>
        <taxon>Gloeothece</taxon>
        <taxon>Gloeothece verrucosa</taxon>
    </lineage>
</organism>
<geneLocation type="plasmid" evidence="2 3">
    <name>Cy782201</name>
</geneLocation>
<dbReference type="AlphaFoldDB" id="E0ULD0"/>
<name>E0ULD0_GLOV7</name>
<keyword evidence="2" id="KW-0614">Plasmid</keyword>
<sequence length="194" mass="21809">MNNQQIPLLSARFEKALVYAAQLHAQQLRKGSQVPYISHLLSVAALVLEDGGDEDEAIAGLLHDAVEDQGGEATRQEISRQFGERVAAIVEGCTDSDTIPKPPWRERKQAYIERFRYAGSSVRRVSLADKLHNARCIATDYYSQKQATWNKFKGGREGTLWYYRSIIEAAREAGECSFLLQELATVIDYLENCP</sequence>
<dbReference type="Proteomes" id="UP000008206">
    <property type="component" value="Plasmid Cy782201"/>
</dbReference>
<dbReference type="OrthoDB" id="9802385at2"/>
<protein>
    <submittedName>
        <fullName evidence="2">Metal dependent phosphohydrolase</fullName>
    </submittedName>
</protein>
<keyword evidence="3" id="KW-1185">Reference proteome</keyword>
<dbReference type="PANTHER" id="PTHR46246">
    <property type="entry name" value="GUANOSINE-3',5'-BIS(DIPHOSPHATE) 3'-PYROPHOSPHOHYDROLASE MESH1"/>
    <property type="match status" value="1"/>
</dbReference>
<feature type="domain" description="HD/PDEase" evidence="1">
    <location>
        <begin position="32"/>
        <end position="143"/>
    </location>
</feature>
<dbReference type="InterPro" id="IPR003607">
    <property type="entry name" value="HD/PDEase_dom"/>
</dbReference>
<reference evidence="3" key="1">
    <citation type="journal article" date="2011" name="MBio">
        <title>Novel metabolic attributes of the genus Cyanothece, comprising a group of unicellular nitrogen-fixing Cyanobacteria.</title>
        <authorList>
            <person name="Bandyopadhyay A."/>
            <person name="Elvitigala T."/>
            <person name="Welsh E."/>
            <person name="Stockel J."/>
            <person name="Liberton M."/>
            <person name="Min H."/>
            <person name="Sherman L.A."/>
            <person name="Pakrasi H.B."/>
        </authorList>
    </citation>
    <scope>NUCLEOTIDE SEQUENCE [LARGE SCALE GENOMIC DNA]</scope>
    <source>
        <strain evidence="3">PCC 7822</strain>
        <plasmid evidence="3">Cy782201</plasmid>
    </source>
</reference>
<dbReference type="InterPro" id="IPR052194">
    <property type="entry name" value="MESH1"/>
</dbReference>
<dbReference type="KEGG" id="cyj:Cyan7822_5906"/>